<dbReference type="RefSeq" id="WP_216457177.1">
    <property type="nucleotide sequence ID" value="NZ_JAHLQL010000003.1"/>
</dbReference>
<evidence type="ECO:0000256" key="2">
    <source>
        <dbReference type="ARBA" id="ARBA00022475"/>
    </source>
</evidence>
<organism evidence="6 7">
    <name type="scientific">Clostridium simiarum</name>
    <dbReference type="NCBI Taxonomy" id="2841506"/>
    <lineage>
        <taxon>Bacteria</taxon>
        <taxon>Bacillati</taxon>
        <taxon>Bacillota</taxon>
        <taxon>Clostridia</taxon>
        <taxon>Eubacteriales</taxon>
        <taxon>Clostridiaceae</taxon>
        <taxon>Clostridium</taxon>
    </lineage>
</organism>
<proteinExistence type="predicted"/>
<dbReference type="InterPro" id="IPR045276">
    <property type="entry name" value="YbiO_bact"/>
</dbReference>
<dbReference type="PANTHER" id="PTHR30460:SF0">
    <property type="entry name" value="MODERATE CONDUCTANCE MECHANOSENSITIVE CHANNEL YBIO"/>
    <property type="match status" value="1"/>
</dbReference>
<dbReference type="Pfam" id="PF21082">
    <property type="entry name" value="MS_channel_3rd"/>
    <property type="match status" value="1"/>
</dbReference>
<protein>
    <submittedName>
        <fullName evidence="6">Mechanosensitive ion channel family protein</fullName>
    </submittedName>
</protein>
<evidence type="ECO:0000313" key="7">
    <source>
        <dbReference type="Proteomes" id="UP000736583"/>
    </source>
</evidence>
<gene>
    <name evidence="6" type="ORF">KQI89_11560</name>
</gene>
<name>A0ABS6F1L6_9CLOT</name>
<keyword evidence="3" id="KW-1133">Transmembrane helix</keyword>
<dbReference type="Pfam" id="PF00924">
    <property type="entry name" value="MS_channel_2nd"/>
    <property type="match status" value="1"/>
</dbReference>
<keyword evidence="3" id="KW-0812">Transmembrane</keyword>
<dbReference type="InterPro" id="IPR006685">
    <property type="entry name" value="MscS_channel_2nd"/>
</dbReference>
<keyword evidence="7" id="KW-1185">Reference proteome</keyword>
<dbReference type="EMBL" id="JAHLQL010000003">
    <property type="protein sequence ID" value="MBU5592395.1"/>
    <property type="molecule type" value="Genomic_DNA"/>
</dbReference>
<dbReference type="Proteomes" id="UP000736583">
    <property type="component" value="Unassembled WGS sequence"/>
</dbReference>
<keyword evidence="2" id="KW-1003">Cell membrane</keyword>
<evidence type="ECO:0000259" key="5">
    <source>
        <dbReference type="Pfam" id="PF21082"/>
    </source>
</evidence>
<sequence>MSLLNSFIEINDQFISLGKFWIPVEKVHNFLSKLLTITVIIIIMYVIVKVGTKIIDKFIKKQSKMKISLDEKKANTLGALLKSILRYTVYFFGIASILTQIVGPISLTFAGIGGVAIGFAGQNFVKDIINGFFILFEDQFAVGDYISIEDKAGIVDSIGLRLTKIKDFNGDLHLIPNGSINKVTNHSRGDMRVLVDVDIAYEEDIDNAIEVLNLVCENFKTHENMVDGPRVIGVTAFKESGVTIRVLGKAKSMSQWECENSLRREIKKALDINKIEIPYPKRMFINHSSFSNKSKGEEKINND</sequence>
<evidence type="ECO:0000256" key="3">
    <source>
        <dbReference type="SAM" id="Phobius"/>
    </source>
</evidence>
<dbReference type="PANTHER" id="PTHR30460">
    <property type="entry name" value="MODERATE CONDUCTANCE MECHANOSENSITIVE CHANNEL YBIO"/>
    <property type="match status" value="1"/>
</dbReference>
<comment type="caution">
    <text evidence="6">The sequence shown here is derived from an EMBL/GenBank/DDBJ whole genome shotgun (WGS) entry which is preliminary data.</text>
</comment>
<feature type="transmembrane region" description="Helical" evidence="3">
    <location>
        <begin position="34"/>
        <end position="55"/>
    </location>
</feature>
<evidence type="ECO:0000259" key="4">
    <source>
        <dbReference type="Pfam" id="PF00924"/>
    </source>
</evidence>
<keyword evidence="3" id="KW-0472">Membrane</keyword>
<feature type="domain" description="Mechanosensitive ion channel MscS" evidence="4">
    <location>
        <begin position="124"/>
        <end position="188"/>
    </location>
</feature>
<reference evidence="6 7" key="1">
    <citation type="submission" date="2021-06" db="EMBL/GenBank/DDBJ databases">
        <authorList>
            <person name="Sun Q."/>
            <person name="Li D."/>
        </authorList>
    </citation>
    <scope>NUCLEOTIDE SEQUENCE [LARGE SCALE GENOMIC DNA]</scope>
    <source>
        <strain evidence="6 7">MSJ-4</strain>
    </source>
</reference>
<evidence type="ECO:0000256" key="1">
    <source>
        <dbReference type="ARBA" id="ARBA00004236"/>
    </source>
</evidence>
<comment type="subcellular location">
    <subcellularLocation>
        <location evidence="1">Cell membrane</location>
    </subcellularLocation>
</comment>
<evidence type="ECO:0000313" key="6">
    <source>
        <dbReference type="EMBL" id="MBU5592395.1"/>
    </source>
</evidence>
<feature type="domain" description="Mechanosensitive ion channel MscS C-terminal" evidence="5">
    <location>
        <begin position="194"/>
        <end position="277"/>
    </location>
</feature>
<dbReference type="InterPro" id="IPR049278">
    <property type="entry name" value="MS_channel_C"/>
</dbReference>
<accession>A0ABS6F1L6</accession>